<name>A0A9D1VH44_9LACO</name>
<sequence>MKKKMYKAKKQWIIGLAAASLVTFVGVNQAKADTTNGRQVRNRWLCSRFSINKL</sequence>
<dbReference type="InterPro" id="IPR022263">
    <property type="entry name" value="KxYKxGKxW"/>
</dbReference>
<evidence type="ECO:0000313" key="3">
    <source>
        <dbReference type="EMBL" id="HIX35275.1"/>
    </source>
</evidence>
<evidence type="ECO:0000313" key="4">
    <source>
        <dbReference type="Proteomes" id="UP000824231"/>
    </source>
</evidence>
<gene>
    <name evidence="3" type="ORF">H9856_02525</name>
</gene>
<reference evidence="3" key="1">
    <citation type="journal article" date="2021" name="PeerJ">
        <title>Extensive microbial diversity within the chicken gut microbiome revealed by metagenomics and culture.</title>
        <authorList>
            <person name="Gilroy R."/>
            <person name="Ravi A."/>
            <person name="Getino M."/>
            <person name="Pursley I."/>
            <person name="Horton D.L."/>
            <person name="Alikhan N.F."/>
            <person name="Baker D."/>
            <person name="Gharbi K."/>
            <person name="Hall N."/>
            <person name="Watson M."/>
            <person name="Adriaenssens E.M."/>
            <person name="Foster-Nyarko E."/>
            <person name="Jarju S."/>
            <person name="Secka A."/>
            <person name="Antonio M."/>
            <person name="Oren A."/>
            <person name="Chaudhuri R.R."/>
            <person name="La Ragione R."/>
            <person name="Hildebrand F."/>
            <person name="Pallen M.J."/>
        </authorList>
    </citation>
    <scope>NUCLEOTIDE SEQUENCE</scope>
    <source>
        <strain evidence="3">ChiSxjej3B15-572</strain>
    </source>
</reference>
<evidence type="ECO:0000256" key="1">
    <source>
        <dbReference type="ARBA" id="ARBA00022729"/>
    </source>
</evidence>
<evidence type="ECO:0000256" key="2">
    <source>
        <dbReference type="SAM" id="SignalP"/>
    </source>
</evidence>
<protein>
    <submittedName>
        <fullName evidence="3">KxYKxGKxW signal peptide domain-containing protein</fullName>
    </submittedName>
</protein>
<dbReference type="AlphaFoldDB" id="A0A9D1VH44"/>
<dbReference type="Pfam" id="PF19258">
    <property type="entry name" value="KxYKxGKxW_sig"/>
    <property type="match status" value="1"/>
</dbReference>
<comment type="caution">
    <text evidence="3">The sequence shown here is derived from an EMBL/GenBank/DDBJ whole genome shotgun (WGS) entry which is preliminary data.</text>
</comment>
<organism evidence="3 4">
    <name type="scientific">Candidatus Limosilactobacillus merdigallinarum</name>
    <dbReference type="NCBI Taxonomy" id="2838652"/>
    <lineage>
        <taxon>Bacteria</taxon>
        <taxon>Bacillati</taxon>
        <taxon>Bacillota</taxon>
        <taxon>Bacilli</taxon>
        <taxon>Lactobacillales</taxon>
        <taxon>Lactobacillaceae</taxon>
        <taxon>Limosilactobacillus</taxon>
    </lineage>
</organism>
<accession>A0A9D1VH44</accession>
<keyword evidence="1 2" id="KW-0732">Signal</keyword>
<dbReference type="Proteomes" id="UP000824231">
    <property type="component" value="Unassembled WGS sequence"/>
</dbReference>
<dbReference type="EMBL" id="DXFH01000008">
    <property type="protein sequence ID" value="HIX35275.1"/>
    <property type="molecule type" value="Genomic_DNA"/>
</dbReference>
<reference evidence="3" key="2">
    <citation type="submission" date="2021-04" db="EMBL/GenBank/DDBJ databases">
        <authorList>
            <person name="Gilroy R."/>
        </authorList>
    </citation>
    <scope>NUCLEOTIDE SEQUENCE</scope>
    <source>
        <strain evidence="3">ChiSxjej3B15-572</strain>
    </source>
</reference>
<dbReference type="NCBIfam" id="TIGR03715">
    <property type="entry name" value="KxYKxGKxW"/>
    <property type="match status" value="1"/>
</dbReference>
<feature type="signal peptide" evidence="2">
    <location>
        <begin position="1"/>
        <end position="32"/>
    </location>
</feature>
<feature type="chain" id="PRO_5039482203" evidence="2">
    <location>
        <begin position="33"/>
        <end position="54"/>
    </location>
</feature>
<proteinExistence type="predicted"/>